<dbReference type="Proteomes" id="UP000228380">
    <property type="component" value="Chromosome 4"/>
</dbReference>
<organism evidence="1 2">
    <name type="scientific">Phoenix dactylifera</name>
    <name type="common">Date palm</name>
    <dbReference type="NCBI Taxonomy" id="42345"/>
    <lineage>
        <taxon>Eukaryota</taxon>
        <taxon>Viridiplantae</taxon>
        <taxon>Streptophyta</taxon>
        <taxon>Embryophyta</taxon>
        <taxon>Tracheophyta</taxon>
        <taxon>Spermatophyta</taxon>
        <taxon>Magnoliopsida</taxon>
        <taxon>Liliopsida</taxon>
        <taxon>Arecaceae</taxon>
        <taxon>Coryphoideae</taxon>
        <taxon>Phoeniceae</taxon>
        <taxon>Phoenix</taxon>
    </lineage>
</organism>
<dbReference type="PANTHER" id="PTHR35317:SF28">
    <property type="entry name" value="ZINC FINGER, CCHC-TYPE, RIBONUCLEASE H-LIKE DOMAIN, GAG-PRE-INTEGRASE DOMAIN PROTEIN-RELATED"/>
    <property type="match status" value="1"/>
</dbReference>
<protein>
    <submittedName>
        <fullName evidence="2">Uncharacterized protein LOC103707210</fullName>
    </submittedName>
</protein>
<dbReference type="PANTHER" id="PTHR35317">
    <property type="entry name" value="OS04G0629600 PROTEIN"/>
    <property type="match status" value="1"/>
</dbReference>
<dbReference type="OrthoDB" id="781829at2759"/>
<sequence>MAFSVPQLTKDNYKNWCTKMKALLGSQDAWEMVEKGYVEPEDEATLMENQRQSLRESRKKDKKALFLTYQGLDEATFEIVGAATTSRQAWEFLQKAYKGIDKVKKIRLQSLRSDFETLQMKDSESIVDYFTRVIVIVNQLRRNGKTLTNVRVVEKVLRSLDPKFVFVVAAIKESKDLEEATIEEIMGSLQVYKKKLNRRKEEKPLEQVLQTKLTTKEDYGRTQERA</sequence>
<gene>
    <name evidence="2" type="primary">LOC103707210</name>
</gene>
<dbReference type="RefSeq" id="XP_008789836.1">
    <property type="nucleotide sequence ID" value="XM_008791614.1"/>
</dbReference>
<reference evidence="2" key="2">
    <citation type="submission" date="2025-08" db="UniProtKB">
        <authorList>
            <consortium name="RefSeq"/>
        </authorList>
    </citation>
    <scope>IDENTIFICATION</scope>
    <source>
        <tissue evidence="2">Young leaves</tissue>
    </source>
</reference>
<dbReference type="KEGG" id="pda:103707210"/>
<dbReference type="AlphaFoldDB" id="A0A8B7C1P9"/>
<dbReference type="Pfam" id="PF14223">
    <property type="entry name" value="Retrotran_gag_2"/>
    <property type="match status" value="1"/>
</dbReference>
<evidence type="ECO:0000313" key="2">
    <source>
        <dbReference type="RefSeq" id="XP_008789836.1"/>
    </source>
</evidence>
<evidence type="ECO:0000313" key="1">
    <source>
        <dbReference type="Proteomes" id="UP000228380"/>
    </source>
</evidence>
<name>A0A8B7C1P9_PHODC</name>
<proteinExistence type="predicted"/>
<keyword evidence="1" id="KW-1185">Reference proteome</keyword>
<reference evidence="1" key="1">
    <citation type="journal article" date="2019" name="Nat. Commun.">
        <title>Genome-wide association mapping of date palm fruit traits.</title>
        <authorList>
            <person name="Hazzouri K.M."/>
            <person name="Gros-Balthazard M."/>
            <person name="Flowers J.M."/>
            <person name="Copetti D."/>
            <person name="Lemansour A."/>
            <person name="Lebrun M."/>
            <person name="Masmoudi K."/>
            <person name="Ferrand S."/>
            <person name="Dhar M.I."/>
            <person name="Fresquez Z.A."/>
            <person name="Rosas U."/>
            <person name="Zhang J."/>
            <person name="Talag J."/>
            <person name="Lee S."/>
            <person name="Kudrna D."/>
            <person name="Powell R.F."/>
            <person name="Leitch I.J."/>
            <person name="Krueger R.R."/>
            <person name="Wing R.A."/>
            <person name="Amiri K.M.A."/>
            <person name="Purugganan M.D."/>
        </authorList>
    </citation>
    <scope>NUCLEOTIDE SEQUENCE [LARGE SCALE GENOMIC DNA]</scope>
    <source>
        <strain evidence="1">cv. Khalas</strain>
    </source>
</reference>
<dbReference type="GeneID" id="103707210"/>
<accession>A0A8B7C1P9</accession>